<dbReference type="EMBL" id="LO017727">
    <property type="protein sequence ID" value="CRH05928.1"/>
    <property type="molecule type" value="Genomic_DNA"/>
</dbReference>
<dbReference type="GO" id="GO:0016740">
    <property type="term" value="F:transferase activity"/>
    <property type="evidence" value="ECO:0007669"/>
    <property type="project" value="UniProtKB-KW"/>
</dbReference>
<dbReference type="AlphaFoldDB" id="A0A1S7LHC2"/>
<feature type="domain" description="Glycosyl transferase family 25" evidence="1">
    <location>
        <begin position="8"/>
        <end position="162"/>
    </location>
</feature>
<protein>
    <submittedName>
        <fullName evidence="2">Putative glycosyltransferase family 25 protein</fullName>
    </submittedName>
</protein>
<evidence type="ECO:0000313" key="2">
    <source>
        <dbReference type="EMBL" id="CRH05928.1"/>
    </source>
</evidence>
<name>A0A1S7LHC2_MAGMO</name>
<keyword evidence="2" id="KW-0808">Transferase</keyword>
<gene>
    <name evidence="2" type="ORF">MAGMO_1747</name>
</gene>
<reference evidence="2" key="1">
    <citation type="submission" date="2015-04" db="EMBL/GenBank/DDBJ databases">
        <authorList>
            <person name="Syromyatnikov M.Y."/>
            <person name="Popov V.N."/>
        </authorList>
    </citation>
    <scope>NUCLEOTIDE SEQUENCE</scope>
    <source>
        <strain evidence="2">MO-1</strain>
    </source>
</reference>
<organism evidence="2">
    <name type="scientific">Magnetococcus massalia (strain MO-1)</name>
    <dbReference type="NCBI Taxonomy" id="451514"/>
    <lineage>
        <taxon>Bacteria</taxon>
        <taxon>Pseudomonadati</taxon>
        <taxon>Pseudomonadota</taxon>
        <taxon>Magnetococcia</taxon>
        <taxon>Magnetococcales</taxon>
        <taxon>Magnetococcaceae</taxon>
        <taxon>Magnetococcus</taxon>
    </lineage>
</organism>
<accession>A0A1S7LHC2</accession>
<proteinExistence type="predicted"/>
<evidence type="ECO:0000259" key="1">
    <source>
        <dbReference type="Pfam" id="PF01755"/>
    </source>
</evidence>
<dbReference type="Pfam" id="PF01755">
    <property type="entry name" value="Glyco_transf_25"/>
    <property type="match status" value="1"/>
</dbReference>
<sequence>MIDQIMHYWINRDSDVIRRRHMEQLFSLSNIPNERFRAVTPETLPNITIDKRYQSSNNIIEIAVIASHLHAIYKAYYNGYDHVVILEDDISSNYIYDLNMITRSAPRGWKILQLHTHNTSLIDRYASLHFQLAIHWHNFDPNSWSSGAYLINREGMKQVLDALDVTERLGERSFNLSNVHYFNKIVSDFVIFNSAPTYTCTLQLFTSIASLDIVVMRKGNDNRKQRRIQAEKLIQAYQMKAEEHYNTLKKSHITREIPFPFAIHKLSTDVVNLRFNSA</sequence>
<dbReference type="InterPro" id="IPR002654">
    <property type="entry name" value="Glyco_trans_25"/>
</dbReference>